<dbReference type="EMBL" id="BTGU01000023">
    <property type="protein sequence ID" value="GMN46703.1"/>
    <property type="molecule type" value="Genomic_DNA"/>
</dbReference>
<keyword evidence="5 6" id="KW-0539">Nucleus</keyword>
<keyword evidence="4 6" id="KW-0804">Transcription</keyword>
<sequence>MSNIFWKKNFPLCSFSLSKCLPTTTQSPPRLSDTENDDHYVSHSPSYSSSSNTVMKNFNSLYNDLAAASSAGSTSKSAATDDFFSSSADDYDVDSDHSPPPDFAAVFASQRFFFSSPGKSNSITESKPAVSAAATETGKSPPFDGVEVRKYSVDPYLDFRRSMQEMIEARNVIGDDDHRSDLEYLHELLLCFLALNPRDTHRFIISAFSDIVVDTLSAPDRARRHREVKLRRQRNRLRRLSM</sequence>
<dbReference type="Proteomes" id="UP001187192">
    <property type="component" value="Unassembled WGS sequence"/>
</dbReference>
<dbReference type="GO" id="GO:0005634">
    <property type="term" value="C:nucleus"/>
    <property type="evidence" value="ECO:0007669"/>
    <property type="project" value="UniProtKB-SubCell"/>
</dbReference>
<dbReference type="InterPro" id="IPR006458">
    <property type="entry name" value="Ovate_C"/>
</dbReference>
<organism evidence="9 10">
    <name type="scientific">Ficus carica</name>
    <name type="common">Common fig</name>
    <dbReference type="NCBI Taxonomy" id="3494"/>
    <lineage>
        <taxon>Eukaryota</taxon>
        <taxon>Viridiplantae</taxon>
        <taxon>Streptophyta</taxon>
        <taxon>Embryophyta</taxon>
        <taxon>Tracheophyta</taxon>
        <taxon>Spermatophyta</taxon>
        <taxon>Magnoliopsida</taxon>
        <taxon>eudicotyledons</taxon>
        <taxon>Gunneridae</taxon>
        <taxon>Pentapetalae</taxon>
        <taxon>rosids</taxon>
        <taxon>fabids</taxon>
        <taxon>Rosales</taxon>
        <taxon>Moraceae</taxon>
        <taxon>Ficeae</taxon>
        <taxon>Ficus</taxon>
    </lineage>
</organism>
<reference evidence="9" key="1">
    <citation type="submission" date="2023-07" db="EMBL/GenBank/DDBJ databases">
        <title>draft genome sequence of fig (Ficus carica).</title>
        <authorList>
            <person name="Takahashi T."/>
            <person name="Nishimura K."/>
        </authorList>
    </citation>
    <scope>NUCLEOTIDE SEQUENCE</scope>
</reference>
<evidence type="ECO:0000256" key="4">
    <source>
        <dbReference type="ARBA" id="ARBA00023163"/>
    </source>
</evidence>
<evidence type="ECO:0000256" key="3">
    <source>
        <dbReference type="ARBA" id="ARBA00023015"/>
    </source>
</evidence>
<evidence type="ECO:0000256" key="2">
    <source>
        <dbReference type="ARBA" id="ARBA00022491"/>
    </source>
</evidence>
<evidence type="ECO:0000313" key="9">
    <source>
        <dbReference type="EMBL" id="GMN46703.1"/>
    </source>
</evidence>
<dbReference type="InterPro" id="IPR038933">
    <property type="entry name" value="Ovate"/>
</dbReference>
<dbReference type="GO" id="GO:0045892">
    <property type="term" value="P:negative regulation of DNA-templated transcription"/>
    <property type="evidence" value="ECO:0007669"/>
    <property type="project" value="UniProtKB-UniRule"/>
</dbReference>
<proteinExistence type="predicted"/>
<evidence type="ECO:0000256" key="1">
    <source>
        <dbReference type="ARBA" id="ARBA00004123"/>
    </source>
</evidence>
<accession>A0AA88D5K8</accession>
<dbReference type="PANTHER" id="PTHR33057:SF21">
    <property type="entry name" value="TRANSCRIPTION REPRESSOR"/>
    <property type="match status" value="1"/>
</dbReference>
<evidence type="ECO:0000313" key="10">
    <source>
        <dbReference type="Proteomes" id="UP001187192"/>
    </source>
</evidence>
<name>A0AA88D5K8_FICCA</name>
<evidence type="ECO:0000256" key="7">
    <source>
        <dbReference type="SAM" id="MobiDB-lite"/>
    </source>
</evidence>
<dbReference type="PROSITE" id="PS51754">
    <property type="entry name" value="OVATE"/>
    <property type="match status" value="1"/>
</dbReference>
<comment type="function">
    <text evidence="6">Transcriptional repressor that regulates multiple aspects of plant growth and development.</text>
</comment>
<evidence type="ECO:0000256" key="5">
    <source>
        <dbReference type="ARBA" id="ARBA00023242"/>
    </source>
</evidence>
<keyword evidence="3 6" id="KW-0805">Transcription regulation</keyword>
<evidence type="ECO:0000259" key="8">
    <source>
        <dbReference type="PROSITE" id="PS51754"/>
    </source>
</evidence>
<protein>
    <recommendedName>
        <fullName evidence="6">Transcription repressor</fullName>
    </recommendedName>
    <alternativeName>
        <fullName evidence="6">Ovate family protein</fullName>
    </alternativeName>
</protein>
<dbReference type="AlphaFoldDB" id="A0AA88D5K8"/>
<feature type="domain" description="OVATE" evidence="8">
    <location>
        <begin position="148"/>
        <end position="214"/>
    </location>
</feature>
<gene>
    <name evidence="9" type="ORF">TIFTF001_015886</name>
</gene>
<dbReference type="PANTHER" id="PTHR33057">
    <property type="entry name" value="TRANSCRIPTION REPRESSOR OFP7-RELATED"/>
    <property type="match status" value="1"/>
</dbReference>
<evidence type="ECO:0000256" key="6">
    <source>
        <dbReference type="RuleBase" id="RU367028"/>
    </source>
</evidence>
<feature type="region of interest" description="Disordered" evidence="7">
    <location>
        <begin position="22"/>
        <end position="50"/>
    </location>
</feature>
<comment type="caution">
    <text evidence="9">The sequence shown here is derived from an EMBL/GenBank/DDBJ whole genome shotgun (WGS) entry which is preliminary data.</text>
</comment>
<dbReference type="NCBIfam" id="TIGR01568">
    <property type="entry name" value="A_thal_3678"/>
    <property type="match status" value="1"/>
</dbReference>
<keyword evidence="2 6" id="KW-0678">Repressor</keyword>
<dbReference type="Pfam" id="PF04844">
    <property type="entry name" value="Ovate"/>
    <property type="match status" value="1"/>
</dbReference>
<comment type="subcellular location">
    <subcellularLocation>
        <location evidence="1 6">Nucleus</location>
    </subcellularLocation>
</comment>
<keyword evidence="10" id="KW-1185">Reference proteome</keyword>